<dbReference type="InterPro" id="IPR050545">
    <property type="entry name" value="Mycobact_MmpL"/>
</dbReference>
<comment type="caution">
    <text evidence="9">The sequence shown here is derived from an EMBL/GenBank/DDBJ whole genome shotgun (WGS) entry which is preliminary data.</text>
</comment>
<evidence type="ECO:0000256" key="5">
    <source>
        <dbReference type="ARBA" id="ARBA00022989"/>
    </source>
</evidence>
<evidence type="ECO:0000256" key="3">
    <source>
        <dbReference type="ARBA" id="ARBA00022475"/>
    </source>
</evidence>
<keyword evidence="3" id="KW-1003">Cell membrane</keyword>
<dbReference type="AlphaFoldDB" id="A0A2U1JZK6"/>
<feature type="transmembrane region" description="Helical" evidence="7">
    <location>
        <begin position="406"/>
        <end position="426"/>
    </location>
</feature>
<dbReference type="GO" id="GO:0005886">
    <property type="term" value="C:plasma membrane"/>
    <property type="evidence" value="ECO:0007669"/>
    <property type="project" value="UniProtKB-SubCell"/>
</dbReference>
<reference evidence="9 10" key="1">
    <citation type="submission" date="2018-04" db="EMBL/GenBank/DDBJ databases">
        <title>Camelliibacillus theae gen. nov., sp. nov., isolated from Pu'er tea.</title>
        <authorList>
            <person name="Niu L."/>
        </authorList>
    </citation>
    <scope>NUCLEOTIDE SEQUENCE [LARGE SCALE GENOMIC DNA]</scope>
    <source>
        <strain evidence="9 10">T8</strain>
    </source>
</reference>
<feature type="transmembrane region" description="Helical" evidence="7">
    <location>
        <begin position="337"/>
        <end position="362"/>
    </location>
</feature>
<dbReference type="InterPro" id="IPR004869">
    <property type="entry name" value="MMPL_dom"/>
</dbReference>
<dbReference type="PANTHER" id="PTHR33406">
    <property type="entry name" value="MEMBRANE PROTEIN MJ1562-RELATED"/>
    <property type="match status" value="1"/>
</dbReference>
<dbReference type="GO" id="GO:0022857">
    <property type="term" value="F:transmembrane transporter activity"/>
    <property type="evidence" value="ECO:0007669"/>
    <property type="project" value="InterPro"/>
</dbReference>
<evidence type="ECO:0000256" key="4">
    <source>
        <dbReference type="ARBA" id="ARBA00022692"/>
    </source>
</evidence>
<dbReference type="PRINTS" id="PR00702">
    <property type="entry name" value="ACRIFLAVINRP"/>
</dbReference>
<feature type="domain" description="SSD" evidence="8">
    <location>
        <begin position="242"/>
        <end position="356"/>
    </location>
</feature>
<protein>
    <submittedName>
        <fullName evidence="9">MMPL family transporter</fullName>
    </submittedName>
</protein>
<dbReference type="InterPro" id="IPR000731">
    <property type="entry name" value="SSD"/>
</dbReference>
<evidence type="ECO:0000313" key="10">
    <source>
        <dbReference type="Proteomes" id="UP000245998"/>
    </source>
</evidence>
<dbReference type="Gene3D" id="1.20.1640.10">
    <property type="entry name" value="Multidrug efflux transporter AcrB transmembrane domain"/>
    <property type="match status" value="2"/>
</dbReference>
<dbReference type="EMBL" id="QCZG01000021">
    <property type="protein sequence ID" value="PWA10656.1"/>
    <property type="molecule type" value="Genomic_DNA"/>
</dbReference>
<dbReference type="Proteomes" id="UP000245998">
    <property type="component" value="Unassembled WGS sequence"/>
</dbReference>
<evidence type="ECO:0000259" key="8">
    <source>
        <dbReference type="PROSITE" id="PS50156"/>
    </source>
</evidence>
<dbReference type="SUPFAM" id="SSF82866">
    <property type="entry name" value="Multidrug efflux transporter AcrB transmembrane domain"/>
    <property type="match status" value="2"/>
</dbReference>
<feature type="transmembrane region" description="Helical" evidence="7">
    <location>
        <begin position="201"/>
        <end position="219"/>
    </location>
</feature>
<feature type="transmembrane region" description="Helical" evidence="7">
    <location>
        <begin position="707"/>
        <end position="726"/>
    </location>
</feature>
<feature type="transmembrane region" description="Helical" evidence="7">
    <location>
        <begin position="564"/>
        <end position="581"/>
    </location>
</feature>
<evidence type="ECO:0000256" key="6">
    <source>
        <dbReference type="ARBA" id="ARBA00023136"/>
    </source>
</evidence>
<name>A0A2U1JZK6_9BACI</name>
<accession>A0A2U1JZK6</accession>
<gene>
    <name evidence="9" type="ORF">DCC39_10830</name>
</gene>
<dbReference type="PROSITE" id="PS50156">
    <property type="entry name" value="SSD"/>
    <property type="match status" value="2"/>
</dbReference>
<keyword evidence="5 7" id="KW-1133">Transmembrane helix</keyword>
<dbReference type="PANTHER" id="PTHR33406:SF6">
    <property type="entry name" value="MEMBRANE PROTEIN YDGH-RELATED"/>
    <property type="match status" value="1"/>
</dbReference>
<comment type="subcellular location">
    <subcellularLocation>
        <location evidence="1">Cell membrane</location>
        <topology evidence="1">Multi-pass membrane protein</topology>
    </subcellularLocation>
</comment>
<feature type="transmembrane region" description="Helical" evidence="7">
    <location>
        <begin position="588"/>
        <end position="609"/>
    </location>
</feature>
<feature type="transmembrane region" description="Helical" evidence="7">
    <location>
        <begin position="259"/>
        <end position="281"/>
    </location>
</feature>
<feature type="domain" description="SSD" evidence="8">
    <location>
        <begin position="594"/>
        <end position="719"/>
    </location>
</feature>
<dbReference type="OrthoDB" id="2365435at2"/>
<feature type="transmembrane region" description="Helical" evidence="7">
    <location>
        <begin position="302"/>
        <end position="325"/>
    </location>
</feature>
<keyword evidence="6 7" id="KW-0472">Membrane</keyword>
<feature type="transmembrane region" description="Helical" evidence="7">
    <location>
        <begin position="674"/>
        <end position="701"/>
    </location>
</feature>
<dbReference type="RefSeq" id="WP_116554920.1">
    <property type="nucleotide sequence ID" value="NZ_QCZG01000021.1"/>
</dbReference>
<comment type="similarity">
    <text evidence="2">Belongs to the resistance-nodulation-cell division (RND) (TC 2.A.6) family. MmpL subfamily.</text>
</comment>
<dbReference type="Pfam" id="PF03176">
    <property type="entry name" value="MMPL"/>
    <property type="match status" value="2"/>
</dbReference>
<keyword evidence="10" id="KW-1185">Reference proteome</keyword>
<feature type="transmembrane region" description="Helical" evidence="7">
    <location>
        <begin position="621"/>
        <end position="640"/>
    </location>
</feature>
<dbReference type="InterPro" id="IPR001036">
    <property type="entry name" value="Acrflvin-R"/>
</dbReference>
<evidence type="ECO:0000256" key="1">
    <source>
        <dbReference type="ARBA" id="ARBA00004651"/>
    </source>
</evidence>
<evidence type="ECO:0000256" key="7">
    <source>
        <dbReference type="SAM" id="Phobius"/>
    </source>
</evidence>
<evidence type="ECO:0000313" key="9">
    <source>
        <dbReference type="EMBL" id="PWA10656.1"/>
    </source>
</evidence>
<feature type="transmembrane region" description="Helical" evidence="7">
    <location>
        <begin position="20"/>
        <end position="37"/>
    </location>
</feature>
<feature type="transmembrane region" description="Helical" evidence="7">
    <location>
        <begin position="226"/>
        <end position="247"/>
    </location>
</feature>
<proteinExistence type="inferred from homology"/>
<evidence type="ECO:0000256" key="2">
    <source>
        <dbReference type="ARBA" id="ARBA00010157"/>
    </source>
</evidence>
<keyword evidence="4 7" id="KW-0812">Transmembrane</keyword>
<sequence>MKKHPLDSWGTFVGGAKTRWITLLIWVLLTVVLSYTWPAINKVEDDTAADLPDTSASQQANKLIKKEFPNDAGNPVLIVWHRDNQLNNQDYEAIQNVYKQLKANPIKEQSTLPPFDTIPEQALAQSVSKDGTTLVTPVFFNENAGTEILQDNMDELKNIVKSTVNEDPFKRKLSDSGLHVRLSGPVGIQTDAVNLFSQADVKLLAATVLLVLVLLILLYRSPLLAVLPLIVVGFAYGIISPTLGFLADNGWITADAQGISIMTVLLFGAGTDYCLFLISRYRKLLLYEENKFKALQHAVKESGGAIIMSALTVVIGLGTLLLAHYGSFHRFAVPFSLAVFLMGIAALTLLPALLAIFGRVAFFPFIPRTEIMTEELAKKKGKPIKVRKSEGFFSKGLGRLVTDRPWTVIIATLILLGGLASVFPRIHYTYDLLESFPKDMPSREGFDLISNHFSPGELAPVQIVVDTDGKDIPLKEELEQLSFVTEVTSPMKGKSNHQLQMYEVSLDENPYSMKAISWIPEIRSHLKKGLTSADIQDAESHFWIGGETASLYDTKITTERDQSVIIPVMICIISLLLLLYLRSIIAMIYLVLTVVLSFFSALGAGWLILHFGLGAPAIQGAIPLYAFVFLVALGEDYNIFMVSEIWKKKHTQTHLDAVANGVSQTGSVITSAGLILAGTFAVLTTLPIQVLVQFGIVTAIGVLLDTFIVRPLLVPAITAVLGRFAFWPGKRWKKDNVQKASTEYNLE</sequence>
<organism evidence="9 10">
    <name type="scientific">Pueribacillus theae</name>
    <dbReference type="NCBI Taxonomy" id="2171751"/>
    <lineage>
        <taxon>Bacteria</taxon>
        <taxon>Bacillati</taxon>
        <taxon>Bacillota</taxon>
        <taxon>Bacilli</taxon>
        <taxon>Bacillales</taxon>
        <taxon>Bacillaceae</taxon>
        <taxon>Pueribacillus</taxon>
    </lineage>
</organism>